<sequence>MAEITLKGNTVRTKGQLPEVGSQAPAFKHLVKADLSEVSSDEFRGKRLILNIFPSLDTETCAMSVRNFNQKATDLENTHVLCVSEDLPFAIGRFCGAEGITNVVAASSFRSGFGDDYQVRMTSGPLSGLLSRAVVVIDGSGKVLYTQQVAEIADEPDYDAALNALK</sequence>
<comment type="similarity">
    <text evidence="6">Belongs to the peroxiredoxin family. Tpx subfamily.</text>
</comment>
<dbReference type="PANTHER" id="PTHR43110:SF1">
    <property type="entry name" value="THIOL PEROXIDASE"/>
    <property type="match status" value="1"/>
</dbReference>
<comment type="miscellaneous">
    <text evidence="6">The active site is a conserved redox-active cysteine residue, the peroxidatic cysteine (C(P)), which makes the nucleophilic attack on the peroxide substrate. The peroxide oxidizes the C(P)-SH to cysteine sulfenic acid (C(P)-SOH), which then reacts with another cysteine residue, the resolving cysteine (C(R)), to form a disulfide bridge. The disulfide is subsequently reduced by an appropriate electron donor to complete the catalytic cycle. In this atypical 2-Cys peroxiredoxin, C(R) is present in the same subunit to form an intramolecular disulfide. The disulfide is subsequently reduced by thioredoxin.</text>
</comment>
<feature type="domain" description="Thioredoxin" evidence="7">
    <location>
        <begin position="18"/>
        <end position="166"/>
    </location>
</feature>
<dbReference type="Pfam" id="PF08534">
    <property type="entry name" value="Redoxin"/>
    <property type="match status" value="1"/>
</dbReference>
<dbReference type="EC" id="1.11.1.24" evidence="6"/>
<dbReference type="RefSeq" id="WP_206574656.1">
    <property type="nucleotide sequence ID" value="NZ_JAFKCV010000009.1"/>
</dbReference>
<dbReference type="AlphaFoldDB" id="A0A939DRG9"/>
<dbReference type="InterPro" id="IPR013740">
    <property type="entry name" value="Redoxin"/>
</dbReference>
<organism evidence="8 9">
    <name type="scientific">Bowmanella dokdonensis</name>
    <dbReference type="NCBI Taxonomy" id="751969"/>
    <lineage>
        <taxon>Bacteria</taxon>
        <taxon>Pseudomonadati</taxon>
        <taxon>Pseudomonadota</taxon>
        <taxon>Gammaproteobacteria</taxon>
        <taxon>Alteromonadales</taxon>
        <taxon>Alteromonadaceae</taxon>
        <taxon>Bowmanella</taxon>
    </lineage>
</organism>
<dbReference type="InterPro" id="IPR013766">
    <property type="entry name" value="Thioredoxin_domain"/>
</dbReference>
<protein>
    <recommendedName>
        <fullName evidence="6">Thiol peroxidase</fullName>
        <shortName evidence="6">Tpx</shortName>
        <ecNumber evidence="6">1.11.1.24</ecNumber>
    </recommendedName>
    <alternativeName>
        <fullName evidence="6">Peroxiredoxin tpx</fullName>
        <shortName evidence="6">Prx</shortName>
    </alternativeName>
    <alternativeName>
        <fullName evidence="6">Thioredoxin peroxidase</fullName>
    </alternativeName>
    <alternativeName>
        <fullName evidence="6">Thioredoxin-dependent peroxiredoxin</fullName>
    </alternativeName>
</protein>
<keyword evidence="3 6" id="KW-0560">Oxidoreductase</keyword>
<dbReference type="InterPro" id="IPR018219">
    <property type="entry name" value="Tpx_CS"/>
</dbReference>
<dbReference type="SUPFAM" id="SSF52833">
    <property type="entry name" value="Thioredoxin-like"/>
    <property type="match status" value="1"/>
</dbReference>
<evidence type="ECO:0000256" key="2">
    <source>
        <dbReference type="ARBA" id="ARBA00022862"/>
    </source>
</evidence>
<comment type="function">
    <text evidence="6">Thiol-specific peroxidase that catalyzes the reduction of hydrogen peroxide and organic hydroperoxides to water and alcohols, respectively. Plays a role in cell protection against oxidative stress by detoxifying peroxides.</text>
</comment>
<dbReference type="HAMAP" id="MF_00269">
    <property type="entry name" value="Tpx"/>
    <property type="match status" value="1"/>
</dbReference>
<evidence type="ECO:0000256" key="6">
    <source>
        <dbReference type="HAMAP-Rule" id="MF_00269"/>
    </source>
</evidence>
<proteinExistence type="inferred from homology"/>
<feature type="active site" description="Cysteine sulfenic acid (-SOH) intermediate" evidence="6">
    <location>
        <position position="61"/>
    </location>
</feature>
<reference evidence="8" key="1">
    <citation type="submission" date="2021-03" db="EMBL/GenBank/DDBJ databases">
        <title>novel species isolated from a fishpond in China.</title>
        <authorList>
            <person name="Lu H."/>
            <person name="Cai Z."/>
        </authorList>
    </citation>
    <scope>NUCLEOTIDE SEQUENCE</scope>
    <source>
        <strain evidence="8">JCM 30855</strain>
    </source>
</reference>
<dbReference type="CDD" id="cd03014">
    <property type="entry name" value="PRX_Atyp2cys"/>
    <property type="match status" value="1"/>
</dbReference>
<keyword evidence="2 6" id="KW-0049">Antioxidant</keyword>
<dbReference type="PROSITE" id="PS51352">
    <property type="entry name" value="THIOREDOXIN_2"/>
    <property type="match status" value="1"/>
</dbReference>
<keyword evidence="5 6" id="KW-0676">Redox-active center</keyword>
<dbReference type="Gene3D" id="3.40.30.10">
    <property type="entry name" value="Glutaredoxin"/>
    <property type="match status" value="1"/>
</dbReference>
<dbReference type="Proteomes" id="UP000664654">
    <property type="component" value="Unassembled WGS sequence"/>
</dbReference>
<evidence type="ECO:0000256" key="5">
    <source>
        <dbReference type="ARBA" id="ARBA00023284"/>
    </source>
</evidence>
<accession>A0A939DRG9</accession>
<evidence type="ECO:0000256" key="3">
    <source>
        <dbReference type="ARBA" id="ARBA00023002"/>
    </source>
</evidence>
<dbReference type="InterPro" id="IPR050455">
    <property type="entry name" value="Tpx_Peroxidase_subfamily"/>
</dbReference>
<evidence type="ECO:0000313" key="8">
    <source>
        <dbReference type="EMBL" id="MBN7826541.1"/>
    </source>
</evidence>
<comment type="caution">
    <text evidence="8">The sequence shown here is derived from an EMBL/GenBank/DDBJ whole genome shotgun (WGS) entry which is preliminary data.</text>
</comment>
<evidence type="ECO:0000259" key="7">
    <source>
        <dbReference type="PROSITE" id="PS51352"/>
    </source>
</evidence>
<evidence type="ECO:0000256" key="4">
    <source>
        <dbReference type="ARBA" id="ARBA00023157"/>
    </source>
</evidence>
<dbReference type="PANTHER" id="PTHR43110">
    <property type="entry name" value="THIOL PEROXIDASE"/>
    <property type="match status" value="1"/>
</dbReference>
<gene>
    <name evidence="6 8" type="primary">tpx</name>
    <name evidence="8" type="ORF">J0A66_15000</name>
</gene>
<keyword evidence="1 6" id="KW-0575">Peroxidase</keyword>
<dbReference type="InterPro" id="IPR036249">
    <property type="entry name" value="Thioredoxin-like_sf"/>
</dbReference>
<dbReference type="GO" id="GO:0008379">
    <property type="term" value="F:thioredoxin peroxidase activity"/>
    <property type="evidence" value="ECO:0007669"/>
    <property type="project" value="UniProtKB-UniRule"/>
</dbReference>
<dbReference type="EMBL" id="JAFKCV010000009">
    <property type="protein sequence ID" value="MBN7826541.1"/>
    <property type="molecule type" value="Genomic_DNA"/>
</dbReference>
<dbReference type="InterPro" id="IPR002065">
    <property type="entry name" value="TPX"/>
</dbReference>
<dbReference type="PROSITE" id="PS01265">
    <property type="entry name" value="TPX"/>
    <property type="match status" value="1"/>
</dbReference>
<keyword evidence="4 6" id="KW-1015">Disulfide bond</keyword>
<comment type="catalytic activity">
    <reaction evidence="6">
        <text>a hydroperoxide + [thioredoxin]-dithiol = an alcohol + [thioredoxin]-disulfide + H2O</text>
        <dbReference type="Rhea" id="RHEA:62620"/>
        <dbReference type="Rhea" id="RHEA-COMP:10698"/>
        <dbReference type="Rhea" id="RHEA-COMP:10700"/>
        <dbReference type="ChEBI" id="CHEBI:15377"/>
        <dbReference type="ChEBI" id="CHEBI:29950"/>
        <dbReference type="ChEBI" id="CHEBI:30879"/>
        <dbReference type="ChEBI" id="CHEBI:35924"/>
        <dbReference type="ChEBI" id="CHEBI:50058"/>
        <dbReference type="EC" id="1.11.1.24"/>
    </reaction>
</comment>
<keyword evidence="9" id="KW-1185">Reference proteome</keyword>
<name>A0A939DRG9_9ALTE</name>
<comment type="subunit">
    <text evidence="6">Homodimer.</text>
</comment>
<evidence type="ECO:0000313" key="9">
    <source>
        <dbReference type="Proteomes" id="UP000664654"/>
    </source>
</evidence>
<evidence type="ECO:0000256" key="1">
    <source>
        <dbReference type="ARBA" id="ARBA00022559"/>
    </source>
</evidence>
<dbReference type="NCBIfam" id="NF001808">
    <property type="entry name" value="PRK00522.1"/>
    <property type="match status" value="1"/>
</dbReference>
<feature type="disulfide bond" description="Redox-active" evidence="6">
    <location>
        <begin position="61"/>
        <end position="95"/>
    </location>
</feature>